<dbReference type="EMBL" id="JAUEOZ010000002">
    <property type="protein sequence ID" value="MDN2483565.1"/>
    <property type="molecule type" value="Genomic_DNA"/>
</dbReference>
<proteinExistence type="inferred from homology"/>
<dbReference type="PANTHER" id="PTHR30529">
    <property type="entry name" value="CYTOCHROME B561"/>
    <property type="match status" value="1"/>
</dbReference>
<accession>A0ABT7Y692</accession>
<feature type="transmembrane region" description="Helical" evidence="13">
    <location>
        <begin position="51"/>
        <end position="67"/>
    </location>
</feature>
<feature type="transmembrane region" description="Helical" evidence="13">
    <location>
        <begin position="139"/>
        <end position="159"/>
    </location>
</feature>
<evidence type="ECO:0000256" key="9">
    <source>
        <dbReference type="ARBA" id="ARBA00022989"/>
    </source>
</evidence>
<keyword evidence="11 13" id="KW-0472">Membrane</keyword>
<evidence type="ECO:0000256" key="12">
    <source>
        <dbReference type="ARBA" id="ARBA00037975"/>
    </source>
</evidence>
<keyword evidence="3" id="KW-0813">Transport</keyword>
<evidence type="ECO:0000256" key="6">
    <source>
        <dbReference type="ARBA" id="ARBA00022692"/>
    </source>
</evidence>
<reference evidence="15" key="1">
    <citation type="submission" date="2024-05" db="EMBL/GenBank/DDBJ databases">
        <title>Genome Sequences of Four Agar- Degrading Marine Bacteria.</title>
        <authorList>
            <person name="Phillips E.K."/>
            <person name="Shaffer J.C."/>
            <person name="Henson M.W."/>
            <person name="Temperton B."/>
            <person name="Thrash C.J."/>
            <person name="Martin M.O."/>
        </authorList>
    </citation>
    <scope>NUCLEOTIDE SEQUENCE</scope>
    <source>
        <strain evidence="15">EKP203</strain>
    </source>
</reference>
<comment type="subcellular location">
    <subcellularLocation>
        <location evidence="2">Cell membrane</location>
        <topology evidence="2">Multi-pass membrane protein</topology>
    </subcellularLocation>
</comment>
<comment type="similarity">
    <text evidence="12">Belongs to the cytochrome b561 family.</text>
</comment>
<evidence type="ECO:0000313" key="16">
    <source>
        <dbReference type="Proteomes" id="UP001169719"/>
    </source>
</evidence>
<evidence type="ECO:0000256" key="3">
    <source>
        <dbReference type="ARBA" id="ARBA00022448"/>
    </source>
</evidence>
<evidence type="ECO:0000313" key="15">
    <source>
        <dbReference type="EMBL" id="MDN2483565.1"/>
    </source>
</evidence>
<keyword evidence="7" id="KW-0479">Metal-binding</keyword>
<comment type="cofactor">
    <cofactor evidence="1">
        <name>heme b</name>
        <dbReference type="ChEBI" id="CHEBI:60344"/>
    </cofactor>
</comment>
<protein>
    <submittedName>
        <fullName evidence="15">Cytochrome b</fullName>
    </submittedName>
</protein>
<dbReference type="Pfam" id="PF01292">
    <property type="entry name" value="Ni_hydr_CYTB"/>
    <property type="match status" value="1"/>
</dbReference>
<evidence type="ECO:0000256" key="7">
    <source>
        <dbReference type="ARBA" id="ARBA00022723"/>
    </source>
</evidence>
<evidence type="ECO:0000256" key="1">
    <source>
        <dbReference type="ARBA" id="ARBA00001970"/>
    </source>
</evidence>
<dbReference type="PANTHER" id="PTHR30529:SF7">
    <property type="entry name" value="CYTOCHROME B561 BACTERIAL_NI-HYDROGENASE DOMAIN-CONTAINING PROTEIN"/>
    <property type="match status" value="1"/>
</dbReference>
<evidence type="ECO:0000256" key="10">
    <source>
        <dbReference type="ARBA" id="ARBA00023004"/>
    </source>
</evidence>
<dbReference type="SUPFAM" id="SSF81342">
    <property type="entry name" value="Transmembrane di-heme cytochromes"/>
    <property type="match status" value="1"/>
</dbReference>
<evidence type="ECO:0000256" key="4">
    <source>
        <dbReference type="ARBA" id="ARBA00022475"/>
    </source>
</evidence>
<keyword evidence="5" id="KW-0349">Heme</keyword>
<dbReference type="RefSeq" id="WP_289963637.1">
    <property type="nucleotide sequence ID" value="NZ_CBCSJY010000009.1"/>
</dbReference>
<dbReference type="InterPro" id="IPR016174">
    <property type="entry name" value="Di-haem_cyt_TM"/>
</dbReference>
<evidence type="ECO:0000256" key="11">
    <source>
        <dbReference type="ARBA" id="ARBA00023136"/>
    </source>
</evidence>
<evidence type="ECO:0000259" key="14">
    <source>
        <dbReference type="Pfam" id="PF01292"/>
    </source>
</evidence>
<organism evidence="15 16">
    <name type="scientific">Vibrio agarivorans</name>
    <dbReference type="NCBI Taxonomy" id="153622"/>
    <lineage>
        <taxon>Bacteria</taxon>
        <taxon>Pseudomonadati</taxon>
        <taxon>Pseudomonadota</taxon>
        <taxon>Gammaproteobacteria</taxon>
        <taxon>Vibrionales</taxon>
        <taxon>Vibrionaceae</taxon>
        <taxon>Vibrio</taxon>
    </lineage>
</organism>
<evidence type="ECO:0000256" key="13">
    <source>
        <dbReference type="SAM" id="Phobius"/>
    </source>
</evidence>
<gene>
    <name evidence="15" type="ORF">QWJ08_19655</name>
</gene>
<dbReference type="InterPro" id="IPR011577">
    <property type="entry name" value="Cyt_b561_bac/Ni-Hgenase"/>
</dbReference>
<keyword evidence="4" id="KW-1003">Cell membrane</keyword>
<keyword evidence="8" id="KW-0249">Electron transport</keyword>
<name>A0ABT7Y692_9VIBR</name>
<evidence type="ECO:0000256" key="2">
    <source>
        <dbReference type="ARBA" id="ARBA00004651"/>
    </source>
</evidence>
<sequence length="177" mass="19078">MLNSRSLSIPTIVLHWLIAIAFIGVFALGLYMVDLPRSPDKFALYDIHKSIGFLILLVAVVRIVWRVKEGALPAASEMPAWQEKLGKAVHGLLMLATLAMPLSGILMSIGGGRAIEVFGLQIIAAGEKTPWLQEAAGTLHGMAVYVLVALFVLHGAGALKHQFIDKDGTITRMLGRA</sequence>
<evidence type="ECO:0000256" key="5">
    <source>
        <dbReference type="ARBA" id="ARBA00022617"/>
    </source>
</evidence>
<feature type="domain" description="Cytochrome b561 bacterial/Ni-hydrogenase" evidence="14">
    <location>
        <begin position="8"/>
        <end position="175"/>
    </location>
</feature>
<dbReference type="Proteomes" id="UP001169719">
    <property type="component" value="Unassembled WGS sequence"/>
</dbReference>
<dbReference type="Gene3D" id="1.20.950.20">
    <property type="entry name" value="Transmembrane di-heme cytochromes, Chain C"/>
    <property type="match status" value="1"/>
</dbReference>
<keyword evidence="6 13" id="KW-0812">Transmembrane</keyword>
<keyword evidence="16" id="KW-1185">Reference proteome</keyword>
<feature type="transmembrane region" description="Helical" evidence="13">
    <location>
        <begin position="88"/>
        <end position="109"/>
    </location>
</feature>
<keyword evidence="10" id="KW-0408">Iron</keyword>
<keyword evidence="9 13" id="KW-1133">Transmembrane helix</keyword>
<dbReference type="InterPro" id="IPR052168">
    <property type="entry name" value="Cytochrome_b561_oxidase"/>
</dbReference>
<feature type="transmembrane region" description="Helical" evidence="13">
    <location>
        <begin position="12"/>
        <end position="31"/>
    </location>
</feature>
<comment type="caution">
    <text evidence="15">The sequence shown here is derived from an EMBL/GenBank/DDBJ whole genome shotgun (WGS) entry which is preliminary data.</text>
</comment>
<evidence type="ECO:0000256" key="8">
    <source>
        <dbReference type="ARBA" id="ARBA00022982"/>
    </source>
</evidence>